<evidence type="ECO:0000313" key="1">
    <source>
        <dbReference type="EMBL" id="GIG18793.1"/>
    </source>
</evidence>
<accession>A0A8J3LI72</accession>
<protein>
    <submittedName>
        <fullName evidence="1">Uncharacterized protein</fullName>
    </submittedName>
</protein>
<name>A0A8J3LI72_9ACTN</name>
<organism evidence="1 2">
    <name type="scientific">Catellatospora methionotrophica</name>
    <dbReference type="NCBI Taxonomy" id="121620"/>
    <lineage>
        <taxon>Bacteria</taxon>
        <taxon>Bacillati</taxon>
        <taxon>Actinomycetota</taxon>
        <taxon>Actinomycetes</taxon>
        <taxon>Micromonosporales</taxon>
        <taxon>Micromonosporaceae</taxon>
        <taxon>Catellatospora</taxon>
    </lineage>
</organism>
<sequence>MSEGCVRVDRSAAFAVNGVGSREGTLPFPLSFSVSSAGGVFDVVAAAASASELVDLLAAYARGQAVVLNVGTNSWLNDDYGQLPLGRIAGEQGVAAQVHDIRWAATRYWSDDLLVMPWAELPRFLDGWYPYDIEILDVAGTLTAAEVAELALAVNTRAPDAPLLPTVAGANLWFGGHDDCYLNLETASADLVSLLLARLLALRAGTALLIDGDLAAEDVVVPQPPVALAAALLAVSSAWVGRVAQVRAGAVELALAPVDVRWRTGNQLPGDMPYTLTLDLPSGRWSQHVTGAIR</sequence>
<keyword evidence="2" id="KW-1185">Reference proteome</keyword>
<dbReference type="RefSeq" id="WP_166384281.1">
    <property type="nucleotide sequence ID" value="NZ_BAAATT010000025.1"/>
</dbReference>
<dbReference type="AlphaFoldDB" id="A0A8J3LI72"/>
<proteinExistence type="predicted"/>
<dbReference type="EMBL" id="BONJ01000044">
    <property type="protein sequence ID" value="GIG18793.1"/>
    <property type="molecule type" value="Genomic_DNA"/>
</dbReference>
<dbReference type="Proteomes" id="UP000660339">
    <property type="component" value="Unassembled WGS sequence"/>
</dbReference>
<reference evidence="1" key="1">
    <citation type="submission" date="2021-01" db="EMBL/GenBank/DDBJ databases">
        <title>Whole genome shotgun sequence of Catellatospora methionotrophica NBRC 14553.</title>
        <authorList>
            <person name="Komaki H."/>
            <person name="Tamura T."/>
        </authorList>
    </citation>
    <scope>NUCLEOTIDE SEQUENCE</scope>
    <source>
        <strain evidence="1">NBRC 14553</strain>
    </source>
</reference>
<evidence type="ECO:0000313" key="2">
    <source>
        <dbReference type="Proteomes" id="UP000660339"/>
    </source>
</evidence>
<comment type="caution">
    <text evidence="1">The sequence shown here is derived from an EMBL/GenBank/DDBJ whole genome shotgun (WGS) entry which is preliminary data.</text>
</comment>
<gene>
    <name evidence="1" type="ORF">Cme02nite_71250</name>
</gene>